<dbReference type="InterPro" id="IPR012349">
    <property type="entry name" value="Split_barrel_FMN-bd"/>
</dbReference>
<dbReference type="InterPro" id="IPR002563">
    <property type="entry name" value="Flavin_Rdtase-like_dom"/>
</dbReference>
<dbReference type="PANTHER" id="PTHR43241">
    <property type="entry name" value="FLAVIN REDUCTASE DOMAIN PROTEIN"/>
    <property type="match status" value="1"/>
</dbReference>
<dbReference type="AlphaFoldDB" id="A0A3P3XPP4"/>
<proteinExistence type="predicted"/>
<organism evidence="2">
    <name type="scientific">uncultured spirochete</name>
    <dbReference type="NCBI Taxonomy" id="156406"/>
    <lineage>
        <taxon>Bacteria</taxon>
        <taxon>Pseudomonadati</taxon>
        <taxon>Spirochaetota</taxon>
        <taxon>Spirochaetia</taxon>
        <taxon>Spirochaetales</taxon>
        <taxon>environmental samples</taxon>
    </lineage>
</organism>
<dbReference type="GO" id="GO:0010181">
    <property type="term" value="F:FMN binding"/>
    <property type="evidence" value="ECO:0007669"/>
    <property type="project" value="InterPro"/>
</dbReference>
<protein>
    <submittedName>
        <fullName evidence="2">Flavin reductase domain protein FMN-binding protein</fullName>
    </submittedName>
</protein>
<dbReference type="SMART" id="SM00903">
    <property type="entry name" value="Flavin_Reduct"/>
    <property type="match status" value="1"/>
</dbReference>
<feature type="domain" description="Flavin reductase like" evidence="1">
    <location>
        <begin position="20"/>
        <end position="178"/>
    </location>
</feature>
<dbReference type="Pfam" id="PF01613">
    <property type="entry name" value="Flavin_Reduct"/>
    <property type="match status" value="1"/>
</dbReference>
<sequence>MATSSIPEKYKEIPAGKAYSLQNPGGLILLCTRGSTPKSSALRYDFAPLAWCTPYEYDPVSKLLLVCDTSHKTFRDIQENGQFVVALPSFEMRALIERAGAVSGFDVDKFELLEVPYFTAQSIDIRIPEGVAAWMECSLERIIVEGTSGIVLGAVHKAFGVPESWKLRLHYLDDTTWYTPGKRL</sequence>
<evidence type="ECO:0000259" key="1">
    <source>
        <dbReference type="SMART" id="SM00903"/>
    </source>
</evidence>
<dbReference type="GO" id="GO:0016646">
    <property type="term" value="F:oxidoreductase activity, acting on the CH-NH group of donors, NAD or NADP as acceptor"/>
    <property type="evidence" value="ECO:0007669"/>
    <property type="project" value="UniProtKB-ARBA"/>
</dbReference>
<dbReference type="PANTHER" id="PTHR43241:SF1">
    <property type="entry name" value="FLAVIN REDUCTASE LIKE DOMAIN-CONTAINING PROTEIN"/>
    <property type="match status" value="1"/>
</dbReference>
<dbReference type="InterPro" id="IPR053310">
    <property type="entry name" value="Flavoredoxin-like"/>
</dbReference>
<dbReference type="SUPFAM" id="SSF50475">
    <property type="entry name" value="FMN-binding split barrel"/>
    <property type="match status" value="1"/>
</dbReference>
<dbReference type="Gene3D" id="2.30.110.10">
    <property type="entry name" value="Electron Transport, Fmn-binding Protein, Chain A"/>
    <property type="match status" value="1"/>
</dbReference>
<gene>
    <name evidence="2" type="ORF">SPIRO4BDMA_40830</name>
</gene>
<reference evidence="2" key="1">
    <citation type="submission" date="2017-02" db="EMBL/GenBank/DDBJ databases">
        <authorList>
            <person name="Regsiter A."/>
            <person name="William W."/>
        </authorList>
    </citation>
    <scope>NUCLEOTIDE SEQUENCE</scope>
    <source>
        <strain evidence="2">BdmA 4</strain>
    </source>
</reference>
<dbReference type="EMBL" id="FWDO01000004">
    <property type="protein sequence ID" value="SLM18258.1"/>
    <property type="molecule type" value="Genomic_DNA"/>
</dbReference>
<evidence type="ECO:0000313" key="2">
    <source>
        <dbReference type="EMBL" id="SLM18258.1"/>
    </source>
</evidence>
<name>A0A3P3XPP4_9SPIR</name>
<accession>A0A3P3XPP4</accession>